<sequence length="443" mass="50072">MPGMILSNGRSLRSKMEELRTNMRVCFVYREAGLLVFTETWLHEHIPNSLIELEGFSLVRADRDETSGKSRGGGICVFVSDSWCRNYSVRETVYSPDIELLCISLRPFYLPREFGNIRMCPPVVMRPELQLVLQTVSTINCNEFREPRSLFLEILTTVNWNCHFLDLNNMSNSVQTIFHGLGIDEATDTITDYIKFCVDCVATKKVMYQPGKKWLLGIMTGWVVKGGKKETQGCHRTACCFYGLYKTLGLHKSCYQHDNTKCLITCDELSKANKLNDFFLRFDTQNFSLECNNVLQSITTADPCSGLVVNPLKIQSLFSHVCKTKSAGLDVISAFLLKTFAAELTPAWCPVFQRSADSYLVPALWKKSTIIPIPKKLCPTENNDYRPVALTSVVMKCFGKYMVSMGGVQTIAINSITHLTLKHLEDPKAYARLLLIDFSSAFN</sequence>
<evidence type="ECO:0000313" key="1">
    <source>
        <dbReference type="EMBL" id="KAK0145242.1"/>
    </source>
</evidence>
<proteinExistence type="predicted"/>
<protein>
    <recommendedName>
        <fullName evidence="3">Reverse transcriptase domain-containing protein</fullName>
    </recommendedName>
</protein>
<organism evidence="1 2">
    <name type="scientific">Merluccius polli</name>
    <name type="common">Benguela hake</name>
    <name type="synonym">Merluccius cadenati</name>
    <dbReference type="NCBI Taxonomy" id="89951"/>
    <lineage>
        <taxon>Eukaryota</taxon>
        <taxon>Metazoa</taxon>
        <taxon>Chordata</taxon>
        <taxon>Craniata</taxon>
        <taxon>Vertebrata</taxon>
        <taxon>Euteleostomi</taxon>
        <taxon>Actinopterygii</taxon>
        <taxon>Neopterygii</taxon>
        <taxon>Teleostei</taxon>
        <taxon>Neoteleostei</taxon>
        <taxon>Acanthomorphata</taxon>
        <taxon>Zeiogadaria</taxon>
        <taxon>Gadariae</taxon>
        <taxon>Gadiformes</taxon>
        <taxon>Gadoidei</taxon>
        <taxon>Merlucciidae</taxon>
        <taxon>Merluccius</taxon>
    </lineage>
</organism>
<evidence type="ECO:0008006" key="3">
    <source>
        <dbReference type="Google" id="ProtNLM"/>
    </source>
</evidence>
<dbReference type="PANTHER" id="PTHR47510:SF3">
    <property type="entry name" value="ENDO_EXONUCLEASE_PHOSPHATASE DOMAIN-CONTAINING PROTEIN"/>
    <property type="match status" value="1"/>
</dbReference>
<gene>
    <name evidence="1" type="ORF">N1851_015864</name>
</gene>
<dbReference type="Proteomes" id="UP001174136">
    <property type="component" value="Unassembled WGS sequence"/>
</dbReference>
<evidence type="ECO:0000313" key="2">
    <source>
        <dbReference type="Proteomes" id="UP001174136"/>
    </source>
</evidence>
<name>A0AA47MRH3_MERPO</name>
<accession>A0AA47MRH3</accession>
<keyword evidence="2" id="KW-1185">Reference proteome</keyword>
<dbReference type="EMBL" id="JAOPHQ010002871">
    <property type="protein sequence ID" value="KAK0145242.1"/>
    <property type="molecule type" value="Genomic_DNA"/>
</dbReference>
<dbReference type="PANTHER" id="PTHR47510">
    <property type="entry name" value="REVERSE TRANSCRIPTASE DOMAIN-CONTAINING PROTEIN"/>
    <property type="match status" value="1"/>
</dbReference>
<comment type="caution">
    <text evidence="1">The sequence shown here is derived from an EMBL/GenBank/DDBJ whole genome shotgun (WGS) entry which is preliminary data.</text>
</comment>
<dbReference type="AlphaFoldDB" id="A0AA47MRH3"/>
<reference evidence="1" key="1">
    <citation type="journal article" date="2023" name="Front. Mar. Sci.">
        <title>A new Merluccius polli reference genome to investigate the effects of global change in West African waters.</title>
        <authorList>
            <person name="Mateo J.L."/>
            <person name="Blanco-Fernandez C."/>
            <person name="Garcia-Vazquez E."/>
            <person name="Machado-Schiaffino G."/>
        </authorList>
    </citation>
    <scope>NUCLEOTIDE SEQUENCE</scope>
    <source>
        <strain evidence="1">C29</strain>
        <tissue evidence="1">Fin</tissue>
    </source>
</reference>